<feature type="compositionally biased region" description="Polar residues" evidence="1">
    <location>
        <begin position="197"/>
        <end position="210"/>
    </location>
</feature>
<comment type="caution">
    <text evidence="3">The sequence shown here is derived from an EMBL/GenBank/DDBJ whole genome shotgun (WGS) entry which is preliminary data.</text>
</comment>
<keyword evidence="4" id="KW-1185">Reference proteome</keyword>
<name>A0A8H3TRG9_9TREE</name>
<evidence type="ECO:0000313" key="4">
    <source>
        <dbReference type="Proteomes" id="UP000620104"/>
    </source>
</evidence>
<dbReference type="AlphaFoldDB" id="A0A8H3TRG9"/>
<organism evidence="3 4">
    <name type="scientific">Naganishia liquefaciens</name>
    <dbReference type="NCBI Taxonomy" id="104408"/>
    <lineage>
        <taxon>Eukaryota</taxon>
        <taxon>Fungi</taxon>
        <taxon>Dikarya</taxon>
        <taxon>Basidiomycota</taxon>
        <taxon>Agaricomycotina</taxon>
        <taxon>Tremellomycetes</taxon>
        <taxon>Filobasidiales</taxon>
        <taxon>Filobasidiaceae</taxon>
        <taxon>Naganishia</taxon>
    </lineage>
</organism>
<feature type="compositionally biased region" description="Basic residues" evidence="1">
    <location>
        <begin position="139"/>
        <end position="155"/>
    </location>
</feature>
<dbReference type="CDD" id="cd22851">
    <property type="entry name" value="SMN_N"/>
    <property type="match status" value="1"/>
</dbReference>
<feature type="region of interest" description="Disordered" evidence="1">
    <location>
        <begin position="105"/>
        <end position="210"/>
    </location>
</feature>
<feature type="region of interest" description="Disordered" evidence="1">
    <location>
        <begin position="228"/>
        <end position="267"/>
    </location>
</feature>
<gene>
    <name evidence="3" type="ORF">NliqN6_1321</name>
</gene>
<feature type="compositionally biased region" description="Low complexity" evidence="1">
    <location>
        <begin position="249"/>
        <end position="263"/>
    </location>
</feature>
<dbReference type="EMBL" id="BLZA01000009">
    <property type="protein sequence ID" value="GHJ84919.1"/>
    <property type="molecule type" value="Genomic_DNA"/>
</dbReference>
<proteinExistence type="predicted"/>
<evidence type="ECO:0000313" key="3">
    <source>
        <dbReference type="EMBL" id="GHJ84919.1"/>
    </source>
</evidence>
<feature type="compositionally biased region" description="Gly residues" evidence="1">
    <location>
        <begin position="122"/>
        <end position="132"/>
    </location>
</feature>
<dbReference type="InterPro" id="IPR049481">
    <property type="entry name" value="SMN_G2-BD"/>
</dbReference>
<reference evidence="3" key="1">
    <citation type="submission" date="2020-07" db="EMBL/GenBank/DDBJ databases">
        <title>Draft Genome Sequence of a Deep-Sea Yeast, Naganishia (Cryptococcus) liquefaciens strain N6.</title>
        <authorList>
            <person name="Han Y.W."/>
            <person name="Kajitani R."/>
            <person name="Morimoto H."/>
            <person name="Parhat M."/>
            <person name="Tsubouchi H."/>
            <person name="Bakenova O."/>
            <person name="Ogata M."/>
            <person name="Argunhan B."/>
            <person name="Aoki R."/>
            <person name="Kajiwara S."/>
            <person name="Itoh T."/>
            <person name="Iwasaki H."/>
        </authorList>
    </citation>
    <scope>NUCLEOTIDE SEQUENCE</scope>
    <source>
        <strain evidence="3">N6</strain>
    </source>
</reference>
<protein>
    <recommendedName>
        <fullName evidence="2">Survival Motor Neuron Gemin2-binding domain-containing protein</fullName>
    </recommendedName>
</protein>
<evidence type="ECO:0000259" key="2">
    <source>
        <dbReference type="Pfam" id="PF20636"/>
    </source>
</evidence>
<feature type="compositionally biased region" description="Pro residues" evidence="1">
    <location>
        <begin position="236"/>
        <end position="248"/>
    </location>
</feature>
<feature type="domain" description="Survival Motor Neuron Gemin2-binding" evidence="2">
    <location>
        <begin position="39"/>
        <end position="56"/>
    </location>
</feature>
<dbReference type="Proteomes" id="UP000620104">
    <property type="component" value="Unassembled WGS sequence"/>
</dbReference>
<evidence type="ECO:0000256" key="1">
    <source>
        <dbReference type="SAM" id="MobiDB-lite"/>
    </source>
</evidence>
<dbReference type="OrthoDB" id="197400at2759"/>
<accession>A0A8H3TRG9</accession>
<dbReference type="Pfam" id="PF20636">
    <property type="entry name" value="SMN_G2-BD"/>
    <property type="match status" value="1"/>
</dbReference>
<sequence length="322" mass="33828">MSDLGSDDLEAYAERTGIPLAAPAAAAVVGEAITLDLGSGSAAWDDSELVNAWDAAAEEFKLHNPGPGTWLDKATAALAVGRPLPGAQHGESNIIRTRWYTETRPARPTAVNPYAQPSSSHRGGGGGGGGGAYTEPPAQRKKSTVKSNLKRKRKRESQMAAQAVQAQDDEDRSVDMSLDEETVGEVVTRDVPASPAYTPNSPTLYSSTTTPAGPALPSYLAAGTITNPYLRQPEPTHQPAPPAPPAPPATATATPTPTAYPPTISGIYPSMGSTSNAAPLTREEATTRAVNAQWWAGYWFAMSEVMPSVAQVEQTQQQGLQR</sequence>
<feature type="compositionally biased region" description="Acidic residues" evidence="1">
    <location>
        <begin position="167"/>
        <end position="183"/>
    </location>
</feature>